<organism evidence="1 2">
    <name type="scientific">Pleurotus eryngii</name>
    <name type="common">Boletus of the steppes</name>
    <dbReference type="NCBI Taxonomy" id="5323"/>
    <lineage>
        <taxon>Eukaryota</taxon>
        <taxon>Fungi</taxon>
        <taxon>Dikarya</taxon>
        <taxon>Basidiomycota</taxon>
        <taxon>Agaricomycotina</taxon>
        <taxon>Agaricomycetes</taxon>
        <taxon>Agaricomycetidae</taxon>
        <taxon>Agaricales</taxon>
        <taxon>Pleurotineae</taxon>
        <taxon>Pleurotaceae</taxon>
        <taxon>Pleurotus</taxon>
    </lineage>
</organism>
<name>A0A9P5ZL27_PLEER</name>
<dbReference type="Proteomes" id="UP000807025">
    <property type="component" value="Unassembled WGS sequence"/>
</dbReference>
<accession>A0A9P5ZL27</accession>
<comment type="caution">
    <text evidence="1">The sequence shown here is derived from an EMBL/GenBank/DDBJ whole genome shotgun (WGS) entry which is preliminary data.</text>
</comment>
<sequence>MVTNCRISALHIPLACYPPTTCPHSLLNFGSFASISKHSGGRRSDCHHRYARPRLHKPPAIHLTTHHPTYFSALLLSSHLRMHDVQCDTILHPRELR</sequence>
<dbReference type="AlphaFoldDB" id="A0A9P5ZL27"/>
<keyword evidence="2" id="KW-1185">Reference proteome</keyword>
<evidence type="ECO:0000313" key="1">
    <source>
        <dbReference type="EMBL" id="KAF9490053.1"/>
    </source>
</evidence>
<dbReference type="EMBL" id="MU154651">
    <property type="protein sequence ID" value="KAF9490053.1"/>
    <property type="molecule type" value="Genomic_DNA"/>
</dbReference>
<evidence type="ECO:0000313" key="2">
    <source>
        <dbReference type="Proteomes" id="UP000807025"/>
    </source>
</evidence>
<protein>
    <submittedName>
        <fullName evidence="1">Uncharacterized protein</fullName>
    </submittedName>
</protein>
<gene>
    <name evidence="1" type="ORF">BDN71DRAFT_239570</name>
</gene>
<reference evidence="1" key="1">
    <citation type="submission" date="2020-11" db="EMBL/GenBank/DDBJ databases">
        <authorList>
            <consortium name="DOE Joint Genome Institute"/>
            <person name="Ahrendt S."/>
            <person name="Riley R."/>
            <person name="Andreopoulos W."/>
            <person name="Labutti K."/>
            <person name="Pangilinan J."/>
            <person name="Ruiz-Duenas F.J."/>
            <person name="Barrasa J.M."/>
            <person name="Sanchez-Garcia M."/>
            <person name="Camarero S."/>
            <person name="Miyauchi S."/>
            <person name="Serrano A."/>
            <person name="Linde D."/>
            <person name="Babiker R."/>
            <person name="Drula E."/>
            <person name="Ayuso-Fernandez I."/>
            <person name="Pacheco R."/>
            <person name="Padilla G."/>
            <person name="Ferreira P."/>
            <person name="Barriuso J."/>
            <person name="Kellner H."/>
            <person name="Castanera R."/>
            <person name="Alfaro M."/>
            <person name="Ramirez L."/>
            <person name="Pisabarro A.G."/>
            <person name="Kuo A."/>
            <person name="Tritt A."/>
            <person name="Lipzen A."/>
            <person name="He G."/>
            <person name="Yan M."/>
            <person name="Ng V."/>
            <person name="Cullen D."/>
            <person name="Martin F."/>
            <person name="Rosso M.-N."/>
            <person name="Henrissat B."/>
            <person name="Hibbett D."/>
            <person name="Martinez A.T."/>
            <person name="Grigoriev I.V."/>
        </authorList>
    </citation>
    <scope>NUCLEOTIDE SEQUENCE</scope>
    <source>
        <strain evidence="1">ATCC 90797</strain>
    </source>
</reference>
<proteinExistence type="predicted"/>